<evidence type="ECO:0000256" key="2">
    <source>
        <dbReference type="ARBA" id="ARBA00022692"/>
    </source>
</evidence>
<dbReference type="Pfam" id="PF13896">
    <property type="entry name" value="Glyco_transf_49"/>
    <property type="match status" value="2"/>
</dbReference>
<accession>A0ABR1K887</accession>
<organism evidence="8 9">
    <name type="scientific">Marasmiellus scandens</name>
    <dbReference type="NCBI Taxonomy" id="2682957"/>
    <lineage>
        <taxon>Eukaryota</taxon>
        <taxon>Fungi</taxon>
        <taxon>Dikarya</taxon>
        <taxon>Basidiomycota</taxon>
        <taxon>Agaricomycotina</taxon>
        <taxon>Agaricomycetes</taxon>
        <taxon>Agaricomycetidae</taxon>
        <taxon>Agaricales</taxon>
        <taxon>Marasmiineae</taxon>
        <taxon>Omphalotaceae</taxon>
        <taxon>Marasmiellus</taxon>
    </lineage>
</organism>
<dbReference type="PANTHER" id="PTHR12270:SF25">
    <property type="entry name" value="GLYCOSYLTRANSFERASE-LIKE PROTEIN LARGE"/>
    <property type="match status" value="1"/>
</dbReference>
<evidence type="ECO:0000256" key="3">
    <source>
        <dbReference type="ARBA" id="ARBA00022968"/>
    </source>
</evidence>
<proteinExistence type="predicted"/>
<feature type="transmembrane region" description="Helical" evidence="7">
    <location>
        <begin position="12"/>
        <end position="34"/>
    </location>
</feature>
<keyword evidence="5 7" id="KW-0472">Membrane</keyword>
<evidence type="ECO:0000256" key="6">
    <source>
        <dbReference type="ARBA" id="ARBA00023180"/>
    </source>
</evidence>
<evidence type="ECO:0000313" key="9">
    <source>
        <dbReference type="Proteomes" id="UP001498398"/>
    </source>
</evidence>
<evidence type="ECO:0000256" key="7">
    <source>
        <dbReference type="SAM" id="Phobius"/>
    </source>
</evidence>
<dbReference type="Proteomes" id="UP001498398">
    <property type="component" value="Unassembled WGS sequence"/>
</dbReference>
<evidence type="ECO:0000256" key="1">
    <source>
        <dbReference type="ARBA" id="ARBA00004606"/>
    </source>
</evidence>
<dbReference type="InterPro" id="IPR051292">
    <property type="entry name" value="Xyl/GlcA_transferase"/>
</dbReference>
<comment type="subcellular location">
    <subcellularLocation>
        <location evidence="1">Membrane</location>
        <topology evidence="1">Single-pass type II membrane protein</topology>
    </subcellularLocation>
</comment>
<keyword evidence="4 7" id="KW-1133">Transmembrane helix</keyword>
<keyword evidence="2 7" id="KW-0812">Transmembrane</keyword>
<keyword evidence="6" id="KW-0325">Glycoprotein</keyword>
<keyword evidence="3" id="KW-0735">Signal-anchor</keyword>
<comment type="caution">
    <text evidence="8">The sequence shown here is derived from an EMBL/GenBank/DDBJ whole genome shotgun (WGS) entry which is preliminary data.</text>
</comment>
<keyword evidence="9" id="KW-1185">Reference proteome</keyword>
<evidence type="ECO:0000256" key="4">
    <source>
        <dbReference type="ARBA" id="ARBA00022989"/>
    </source>
</evidence>
<name>A0ABR1K887_9AGAR</name>
<dbReference type="EMBL" id="JBANRG010000001">
    <property type="protein sequence ID" value="KAK7473061.1"/>
    <property type="molecule type" value="Genomic_DNA"/>
</dbReference>
<reference evidence="8 9" key="1">
    <citation type="submission" date="2024-01" db="EMBL/GenBank/DDBJ databases">
        <title>A draft genome for the cacao thread blight pathogen Marasmiellus scandens.</title>
        <authorList>
            <person name="Baruah I.K."/>
            <person name="Leung J."/>
            <person name="Bukari Y."/>
            <person name="Amoako-Attah I."/>
            <person name="Meinhardt L.W."/>
            <person name="Bailey B.A."/>
            <person name="Cohen S.P."/>
        </authorList>
    </citation>
    <scope>NUCLEOTIDE SEQUENCE [LARGE SCALE GENOMIC DNA]</scope>
    <source>
        <strain evidence="8 9">GH-19</strain>
    </source>
</reference>
<dbReference type="PANTHER" id="PTHR12270">
    <property type="entry name" value="GLYCOSYLTRANSFERASE-RELATED"/>
    <property type="match status" value="1"/>
</dbReference>
<protein>
    <recommendedName>
        <fullName evidence="10">Glycosyltransferase family 49 protein</fullName>
    </recommendedName>
</protein>
<evidence type="ECO:0008006" key="10">
    <source>
        <dbReference type="Google" id="ProtNLM"/>
    </source>
</evidence>
<evidence type="ECO:0000313" key="8">
    <source>
        <dbReference type="EMBL" id="KAK7473061.1"/>
    </source>
</evidence>
<sequence length="409" mass="46809">MFDRYRTPVKLLATLYISIAAFYTTKVFIFSPLYTCVSLLLHLPSNPSSSLNVSYIPSQTPRYQAHMAPSLELKQSESIPLPNVSLISPYKTSSFQEYLHLNENLFISKAFSNSLHPSKIIPFFYRSTGEIGAEDITITTLITSNRFAVFARLVERYQGPISVAIHVPNTKSSMNALLDSLHKLYTSSPKMALYVDVHLVIDSFDRQFNTWRNVARLFARTDFVMMLDIDFSICTDFRNALKGNKAMLYKLREGNSAFVIPAFEYVRHEEGLDEAAFPRNKKDLVSLMKAKRIDMFHASWEPGHNSTDYPRYYAATPGEVYKVTKYQSAYEPYVIFKKEGPPWCDERFVGYGGNKAACLFEMYLSGISYYVLADHFIIHQNHLYDESARKPEACCFTLLHHSAAYMSVL</sequence>
<gene>
    <name evidence="8" type="ORF">VKT23_001164</name>
</gene>
<evidence type="ECO:0000256" key="5">
    <source>
        <dbReference type="ARBA" id="ARBA00023136"/>
    </source>
</evidence>